<sequence length="166" mass="18377">MAGKRPFGNPVPVSDLVSQVLDPVMRKRAGLSIGLIQSWEEIVGPRIAAKSRPEKLQWPRRVSEDEAFRPAVLVVACEGLAALHLQHETGEVIGRVNSFLGFEAIDRIRIVQKPVAAPERALRRKPRPVSPSERSAIEGKVRLIEDEGLRASLERLGEAVVGTRRR</sequence>
<dbReference type="EMBL" id="PXYK01000006">
    <property type="protein sequence ID" value="PSJ62483.1"/>
    <property type="molecule type" value="Genomic_DNA"/>
</dbReference>
<gene>
    <name evidence="1" type="ORF">C7I84_07690</name>
</gene>
<dbReference type="OrthoDB" id="7160947at2"/>
<protein>
    <submittedName>
        <fullName evidence="1">DUF721 domain-containing protein</fullName>
    </submittedName>
</protein>
<dbReference type="Pfam" id="PF05258">
    <property type="entry name" value="DciA"/>
    <property type="match status" value="1"/>
</dbReference>
<organism evidence="1 2">
    <name type="scientific">Kumtagia ephedrae</name>
    <dbReference type="NCBI Taxonomy" id="2116701"/>
    <lineage>
        <taxon>Bacteria</taxon>
        <taxon>Pseudomonadati</taxon>
        <taxon>Pseudomonadota</taxon>
        <taxon>Alphaproteobacteria</taxon>
        <taxon>Hyphomicrobiales</taxon>
        <taxon>Phyllobacteriaceae</taxon>
        <taxon>Kumtagia</taxon>
    </lineage>
</organism>
<dbReference type="AlphaFoldDB" id="A0A2P7SJ33"/>
<dbReference type="InterPro" id="IPR010593">
    <property type="entry name" value="DUF1159"/>
</dbReference>
<comment type="caution">
    <text evidence="1">The sequence shown here is derived from an EMBL/GenBank/DDBJ whole genome shotgun (WGS) entry which is preliminary data.</text>
</comment>
<evidence type="ECO:0000313" key="2">
    <source>
        <dbReference type="Proteomes" id="UP000241229"/>
    </source>
</evidence>
<reference evidence="1 2" key="1">
    <citation type="submission" date="2018-03" db="EMBL/GenBank/DDBJ databases">
        <title>The draft genome of Mesorhizobium sp. 6GN-30.</title>
        <authorList>
            <person name="Liu L."/>
            <person name="Li L."/>
            <person name="Wang T."/>
            <person name="Zhang X."/>
            <person name="Liang L."/>
        </authorList>
    </citation>
    <scope>NUCLEOTIDE SEQUENCE [LARGE SCALE GENOMIC DNA]</scope>
    <source>
        <strain evidence="1 2">6GN30</strain>
    </source>
</reference>
<dbReference type="Proteomes" id="UP000241229">
    <property type="component" value="Unassembled WGS sequence"/>
</dbReference>
<accession>A0A2P7SJ33</accession>
<evidence type="ECO:0000313" key="1">
    <source>
        <dbReference type="EMBL" id="PSJ62483.1"/>
    </source>
</evidence>
<name>A0A2P7SJ33_9HYPH</name>
<keyword evidence="2" id="KW-1185">Reference proteome</keyword>
<proteinExistence type="predicted"/>
<dbReference type="RefSeq" id="WP_106771585.1">
    <property type="nucleotide sequence ID" value="NZ_PXYK01000006.1"/>
</dbReference>
<dbReference type="InterPro" id="IPR007922">
    <property type="entry name" value="DciA-like"/>
</dbReference>
<dbReference type="PIRSF" id="PIRSF032064">
    <property type="entry name" value="UCP032064"/>
    <property type="match status" value="1"/>
</dbReference>